<comment type="caution">
    <text evidence="1">The sequence shown here is derived from an EMBL/GenBank/DDBJ whole genome shotgun (WGS) entry which is preliminary data.</text>
</comment>
<dbReference type="RefSeq" id="WP_027098091.1">
    <property type="nucleotide sequence ID" value="NZ_CABJAZ010000001.1"/>
</dbReference>
<keyword evidence="2" id="KW-1185">Reference proteome</keyword>
<organism evidence="1 2">
    <name type="scientific">Clostridium paraputrificum</name>
    <dbReference type="NCBI Taxonomy" id="29363"/>
    <lineage>
        <taxon>Bacteria</taxon>
        <taxon>Bacillati</taxon>
        <taxon>Bacillota</taxon>
        <taxon>Clostridia</taxon>
        <taxon>Eubacteriales</taxon>
        <taxon>Clostridiaceae</taxon>
        <taxon>Clostridium</taxon>
    </lineage>
</organism>
<dbReference type="AlphaFoldDB" id="A0A174X324"/>
<accession>A0A174X324</accession>
<reference evidence="1 2" key="1">
    <citation type="submission" date="2016-06" db="EMBL/GenBank/DDBJ databases">
        <authorList>
            <person name="Kjaerup R.B."/>
            <person name="Dalgaard T.S."/>
            <person name="Juul-Madsen H.R."/>
        </authorList>
    </citation>
    <scope>NUCLEOTIDE SEQUENCE [LARGE SCALE GENOMIC DNA]</scope>
    <source>
        <strain evidence="1 2">373-A1</strain>
    </source>
</reference>
<evidence type="ECO:0000313" key="1">
    <source>
        <dbReference type="EMBL" id="OBY10429.1"/>
    </source>
</evidence>
<dbReference type="Proteomes" id="UP000092714">
    <property type="component" value="Unassembled WGS sequence"/>
</dbReference>
<proteinExistence type="predicted"/>
<evidence type="ECO:0000313" key="2">
    <source>
        <dbReference type="Proteomes" id="UP000092714"/>
    </source>
</evidence>
<gene>
    <name evidence="1" type="ORF">CP373A1_07880</name>
</gene>
<sequence length="72" mass="8397">MISDISSGELNNFLPLSCSFCGMGFRMRKDEEGKDFFFQRNDSTGEEWCICFECRELNKLDRKNKNNVNTAE</sequence>
<dbReference type="EMBL" id="MAPZ01000019">
    <property type="protein sequence ID" value="OBY10429.1"/>
    <property type="molecule type" value="Genomic_DNA"/>
</dbReference>
<name>A0A174X324_9CLOT</name>
<dbReference type="GeneID" id="42775918"/>
<protein>
    <submittedName>
        <fullName evidence="1">Uncharacterized protein</fullName>
    </submittedName>
</protein>